<keyword evidence="2" id="KW-1185">Reference proteome</keyword>
<evidence type="ECO:0000313" key="2">
    <source>
        <dbReference type="Proteomes" id="UP001642484"/>
    </source>
</evidence>
<sequence>MKEELELPVLHEAAVQASPSCEECAVQISEAMQTCAVQTEVIVLECASQTEVIPGQECASQTETQVLSRDCEAQTEAQAEVDTVSTEMQTVAEDLEVRSMLRTSSTQTERPMERSECSVQATVASACSSVSAARSSVATQVERKVRDESIQVEDSTAAEVVQRLKDLEASTASEAAVRAKELEAWQEMATSKAMNRLNVTILCPRAECTVNGSKVEMDSWNSARLREDFEVQVLPRFMRIIMGEGEATSPTELVQSMMEELGSIFKERLAALLSAPNAAAAMAAARGRTETSPT</sequence>
<accession>A0ABP0T078</accession>
<dbReference type="Proteomes" id="UP001642484">
    <property type="component" value="Unassembled WGS sequence"/>
</dbReference>
<reference evidence="1 2" key="1">
    <citation type="submission" date="2024-02" db="EMBL/GenBank/DDBJ databases">
        <authorList>
            <person name="Chen Y."/>
            <person name="Shah S."/>
            <person name="Dougan E. K."/>
            <person name="Thang M."/>
            <person name="Chan C."/>
        </authorList>
    </citation>
    <scope>NUCLEOTIDE SEQUENCE [LARGE SCALE GENOMIC DNA]</scope>
</reference>
<name>A0ABP0T078_9DINO</name>
<evidence type="ECO:0000313" key="1">
    <source>
        <dbReference type="EMBL" id="CAK9118102.1"/>
    </source>
</evidence>
<protein>
    <submittedName>
        <fullName evidence="1">Uncharacterized protein</fullName>
    </submittedName>
</protein>
<gene>
    <name evidence="1" type="ORF">CCMP2556_LOCUS55284</name>
</gene>
<dbReference type="EMBL" id="CAXAMN010028916">
    <property type="protein sequence ID" value="CAK9118102.1"/>
    <property type="molecule type" value="Genomic_DNA"/>
</dbReference>
<organism evidence="1 2">
    <name type="scientific">Durusdinium trenchii</name>
    <dbReference type="NCBI Taxonomy" id="1381693"/>
    <lineage>
        <taxon>Eukaryota</taxon>
        <taxon>Sar</taxon>
        <taxon>Alveolata</taxon>
        <taxon>Dinophyceae</taxon>
        <taxon>Suessiales</taxon>
        <taxon>Symbiodiniaceae</taxon>
        <taxon>Durusdinium</taxon>
    </lineage>
</organism>
<comment type="caution">
    <text evidence="1">The sequence shown here is derived from an EMBL/GenBank/DDBJ whole genome shotgun (WGS) entry which is preliminary data.</text>
</comment>
<proteinExistence type="predicted"/>